<sequence>MMARGISAQDISVVYNPVSIKTIIVPPPERDKPAVFLYVGRLKFEGQKRVKDLFDGLARTTGNGSYILLVMAQIMKDVRLIAGSLVLSSVLSGMVGKARHGSLYNKK</sequence>
<keyword evidence="1" id="KW-0808">Transferase</keyword>
<dbReference type="AlphaFoldDB" id="A0A379RX83"/>
<organism evidence="1 2">
    <name type="scientific">Salmonella enterica subsp. arizonae</name>
    <dbReference type="NCBI Taxonomy" id="59203"/>
    <lineage>
        <taxon>Bacteria</taxon>
        <taxon>Pseudomonadati</taxon>
        <taxon>Pseudomonadota</taxon>
        <taxon>Gammaproteobacteria</taxon>
        <taxon>Enterobacterales</taxon>
        <taxon>Enterobacteriaceae</taxon>
        <taxon>Salmonella</taxon>
    </lineage>
</organism>
<protein>
    <submittedName>
        <fullName evidence="1">UDP-D-galactose:(Glucosyl)lipopolysaccharide-1, 6-D-galactosyltransferase</fullName>
    </submittedName>
</protein>
<dbReference type="EMBL" id="UGWZ01000001">
    <property type="protein sequence ID" value="SUG12599.1"/>
    <property type="molecule type" value="Genomic_DNA"/>
</dbReference>
<dbReference type="SUPFAM" id="SSF53756">
    <property type="entry name" value="UDP-Glycosyltransferase/glycogen phosphorylase"/>
    <property type="match status" value="1"/>
</dbReference>
<dbReference type="GO" id="GO:0016757">
    <property type="term" value="F:glycosyltransferase activity"/>
    <property type="evidence" value="ECO:0007669"/>
    <property type="project" value="UniProtKB-KW"/>
</dbReference>
<keyword evidence="1" id="KW-0328">Glycosyltransferase</keyword>
<proteinExistence type="predicted"/>
<reference evidence="1 2" key="1">
    <citation type="submission" date="2018-06" db="EMBL/GenBank/DDBJ databases">
        <authorList>
            <consortium name="Pathogen Informatics"/>
            <person name="Doyle S."/>
        </authorList>
    </citation>
    <scope>NUCLEOTIDE SEQUENCE [LARGE SCALE GENOMIC DNA]</scope>
    <source>
        <strain evidence="1 2">NCTC7295</strain>
    </source>
</reference>
<evidence type="ECO:0000313" key="2">
    <source>
        <dbReference type="Proteomes" id="UP000254124"/>
    </source>
</evidence>
<accession>A0A379RX83</accession>
<evidence type="ECO:0000313" key="1">
    <source>
        <dbReference type="EMBL" id="SUG12599.1"/>
    </source>
</evidence>
<dbReference type="Proteomes" id="UP000254124">
    <property type="component" value="Unassembled WGS sequence"/>
</dbReference>
<name>A0A379RX83_SALER</name>
<gene>
    <name evidence="1" type="ORF">NCTC7295_00133</name>
</gene>